<reference evidence="1 2" key="1">
    <citation type="submission" date="2015-12" db="EMBL/GenBank/DDBJ databases">
        <title>Draft genome sequence of Moniliophthora roreri, the causal agent of frosty pod rot of cacao.</title>
        <authorList>
            <person name="Aime M.C."/>
            <person name="Diaz-Valderrama J.R."/>
            <person name="Kijpornyongpan T."/>
            <person name="Phillips-Mora W."/>
        </authorList>
    </citation>
    <scope>NUCLEOTIDE SEQUENCE [LARGE SCALE GENOMIC DNA]</scope>
    <source>
        <strain evidence="1 2">MCA 2952</strain>
    </source>
</reference>
<dbReference type="EMBL" id="LATX01000425">
    <property type="protein sequence ID" value="KTB46271.1"/>
    <property type="molecule type" value="Genomic_DNA"/>
</dbReference>
<sequence length="914" mass="102941">MQVGWTRSTGKILSSSLSRNLSLCLRRNHNNVFESGDYTDTTPKLHGPARSHSLNLRSLVEGGDFRMAEAVREQLISSGKPITPDKIYVEAARNEMLNSPSYEIPFENWLRLCPSKAENEAGESIFKDLIGLMKEYPNQRLPCIHKFGMIVGSKGYVELVQKEILPLVWEFGGEERLRMTDEIRYEMLPKKLPDTIEQEEGVSLFEDDENAEYLVSSLSQGDGTFLGIVGHLHEAVKDGKYAEAKMLVQELHSVHYRIPEHMVFEQAAQMALRVNESIEEVVSDFTLFFSLVPPLHLHPVTYHTSKPFMRTMTAILHRPFVQSEVLQAFSLILSSKGYASLVSSLVLPPILRYSQLEESKRFLRDYEELNTKYLRERAEEGDQNRSTQRLPLDTGLLISFRAIREPAIRAFADAGYLDAALDLLPSKASPDVKITQYTYSRLLHRMRQKLSTISELKVRRKLQAKMEDVQQRHDSLALLRGGLSTKRDEAALVAQMNSSSVSRPDAAVPDFEDIAGKDVVHTIRQVKAAFPFYRPGIENRSLPLPATLIDLITQLSSESSRPHLLALLRQRALSSTYPAASLWLFSEMVFLWRNAEYAKVVELYERWFWCVGVPRAEVLNLVHFTTLEHFESDTKRPEGKLKLYPTKAHIALVWQSLAMLATTKPKLVRLYKKLVAFGKGTSGLNGDGDSLDASWAAPSSDADPVLTSILNKQAASKSTVAIGRSLPLVGLGFTHPGSPYFYSPSPKRSTSTSTSEVTLDEVDSCPVPLEAFTPFIRLLSRKEKDATIAATVLRDMLSIGLQPSIHHFTELATVYAAKREKGRALRLLAGLETANPVGESPSSTGGNRLPAPDFIMYVAIMRAFISARDMEGVRKVDGRMRDRFGEDTVERWKEDNEFLRGVYRDWETCEKRKN</sequence>
<dbReference type="AlphaFoldDB" id="A0A0W0GCH9"/>
<evidence type="ECO:0008006" key="3">
    <source>
        <dbReference type="Google" id="ProtNLM"/>
    </source>
</evidence>
<evidence type="ECO:0000313" key="2">
    <source>
        <dbReference type="Proteomes" id="UP000054988"/>
    </source>
</evidence>
<proteinExistence type="predicted"/>
<name>A0A0W0GCH9_MONRR</name>
<comment type="caution">
    <text evidence="1">The sequence shown here is derived from an EMBL/GenBank/DDBJ whole genome shotgun (WGS) entry which is preliminary data.</text>
</comment>
<protein>
    <recommendedName>
        <fullName evidence="3">Pentatricopeptide repeat protein</fullName>
    </recommendedName>
</protein>
<organism evidence="1 2">
    <name type="scientific">Moniliophthora roreri</name>
    <name type="common">Frosty pod rot fungus</name>
    <name type="synonym">Monilia roreri</name>
    <dbReference type="NCBI Taxonomy" id="221103"/>
    <lineage>
        <taxon>Eukaryota</taxon>
        <taxon>Fungi</taxon>
        <taxon>Dikarya</taxon>
        <taxon>Basidiomycota</taxon>
        <taxon>Agaricomycotina</taxon>
        <taxon>Agaricomycetes</taxon>
        <taxon>Agaricomycetidae</taxon>
        <taxon>Agaricales</taxon>
        <taxon>Marasmiineae</taxon>
        <taxon>Marasmiaceae</taxon>
        <taxon>Moniliophthora</taxon>
    </lineage>
</organism>
<dbReference type="InterPro" id="IPR011990">
    <property type="entry name" value="TPR-like_helical_dom_sf"/>
</dbReference>
<gene>
    <name evidence="1" type="ORF">WG66_1133</name>
</gene>
<evidence type="ECO:0000313" key="1">
    <source>
        <dbReference type="EMBL" id="KTB46271.1"/>
    </source>
</evidence>
<dbReference type="Gene3D" id="1.25.40.10">
    <property type="entry name" value="Tetratricopeptide repeat domain"/>
    <property type="match status" value="1"/>
</dbReference>
<accession>A0A0W0GCH9</accession>
<dbReference type="Proteomes" id="UP000054988">
    <property type="component" value="Unassembled WGS sequence"/>
</dbReference>
<dbReference type="eggNOG" id="ENOG502ST35">
    <property type="taxonomic scope" value="Eukaryota"/>
</dbReference>